<reference evidence="3" key="2">
    <citation type="journal article" date="2020" name="Microorganisms">
        <title>Osmotic Adaptation and Compatible Solute Biosynthesis of Phototrophic Bacteria as Revealed from Genome Analyses.</title>
        <authorList>
            <person name="Imhoff J.F."/>
            <person name="Rahn T."/>
            <person name="Kunzel S."/>
            <person name="Keller A."/>
            <person name="Neulinger S.C."/>
        </authorList>
    </citation>
    <scope>NUCLEOTIDE SEQUENCE</scope>
    <source>
        <strain evidence="3">DSM 11080</strain>
    </source>
</reference>
<dbReference type="InterPro" id="IPR044922">
    <property type="entry name" value="DUF2063_N_sf"/>
</dbReference>
<reference evidence="3" key="1">
    <citation type="submission" date="2017-08" db="EMBL/GenBank/DDBJ databases">
        <authorList>
            <person name="Imhoff J.F."/>
            <person name="Rahn T."/>
            <person name="Kuenzel S."/>
            <person name="Neulinger S.C."/>
        </authorList>
    </citation>
    <scope>NUCLEOTIDE SEQUENCE</scope>
    <source>
        <strain evidence="3">DSM 11080</strain>
    </source>
</reference>
<name>A0AAJ0U3R4_9GAMM</name>
<dbReference type="Gene3D" id="3.90.930.50">
    <property type="match status" value="1"/>
</dbReference>
<dbReference type="Gene3D" id="1.10.150.690">
    <property type="entry name" value="DUF2063"/>
    <property type="match status" value="1"/>
</dbReference>
<keyword evidence="4" id="KW-1185">Reference proteome</keyword>
<gene>
    <name evidence="3" type="ORF">CKO40_09095</name>
</gene>
<proteinExistence type="predicted"/>
<dbReference type="Proteomes" id="UP001296776">
    <property type="component" value="Unassembled WGS sequence"/>
</dbReference>
<evidence type="ECO:0000313" key="4">
    <source>
        <dbReference type="Proteomes" id="UP001296776"/>
    </source>
</evidence>
<evidence type="ECO:0000259" key="2">
    <source>
        <dbReference type="Pfam" id="PF22106"/>
    </source>
</evidence>
<evidence type="ECO:0000313" key="3">
    <source>
        <dbReference type="EMBL" id="MBK1704687.1"/>
    </source>
</evidence>
<dbReference type="EMBL" id="NRSJ01000013">
    <property type="protein sequence ID" value="MBK1704687.1"/>
    <property type="molecule type" value="Genomic_DNA"/>
</dbReference>
<dbReference type="Pfam" id="PF09836">
    <property type="entry name" value="DUF2063"/>
    <property type="match status" value="1"/>
</dbReference>
<dbReference type="Pfam" id="PF22106">
    <property type="entry name" value="NGO1945_C"/>
    <property type="match status" value="1"/>
</dbReference>
<accession>A0AAJ0U3R4</accession>
<feature type="domain" description="Putative DNA-binding" evidence="1">
    <location>
        <begin position="15"/>
        <end position="100"/>
    </location>
</feature>
<evidence type="ECO:0000259" key="1">
    <source>
        <dbReference type="Pfam" id="PF09836"/>
    </source>
</evidence>
<protein>
    <submittedName>
        <fullName evidence="3">DUF2063 domain-containing protein</fullName>
    </submittedName>
</protein>
<feature type="domain" description="NGO1945-like C-terminal" evidence="2">
    <location>
        <begin position="153"/>
        <end position="249"/>
    </location>
</feature>
<dbReference type="AlphaFoldDB" id="A0AAJ0U3R4"/>
<organism evidence="3 4">
    <name type="scientific">Halochromatium glycolicum</name>
    <dbReference type="NCBI Taxonomy" id="85075"/>
    <lineage>
        <taxon>Bacteria</taxon>
        <taxon>Pseudomonadati</taxon>
        <taxon>Pseudomonadota</taxon>
        <taxon>Gammaproteobacteria</taxon>
        <taxon>Chromatiales</taxon>
        <taxon>Chromatiaceae</taxon>
        <taxon>Halochromatium</taxon>
    </lineage>
</organism>
<sequence>MDRPIETAAQDFASIQRGFAGHIRDPEGQPVPDGLEERRMAIYRDLFFNNLSSLLRQGFPVLYRCLGQQRWTRLVRQFMIEHRAETPLFPELGRELVTFLAEERTAEPEDPAFMLELAHYEWVEAALLFSDEEAGPELADPNGDLLAELPVVSPLAWNLSYWFPVHRIGPDFQPTEPDPEPNHLVVYRNRRDEVEFLKINAVTQRLLQLLQAGEQRSGLEVLRAIAGELQHPNPDQVIAFGRGLLDDLRERHILIGTANGLS</sequence>
<dbReference type="InterPro" id="IPR054098">
    <property type="entry name" value="NGO1945-like_C"/>
</dbReference>
<dbReference type="InterPro" id="IPR018640">
    <property type="entry name" value="DUF2063"/>
</dbReference>
<comment type="caution">
    <text evidence="3">The sequence shown here is derived from an EMBL/GenBank/DDBJ whole genome shotgun (WGS) entry which is preliminary data.</text>
</comment>